<gene>
    <name evidence="1" type="ORF">R3P38DRAFT_323527</name>
</gene>
<dbReference type="AlphaFoldDB" id="A0AAW0CVZ4"/>
<dbReference type="Proteomes" id="UP001362999">
    <property type="component" value="Unassembled WGS sequence"/>
</dbReference>
<sequence>MIFRANCVVSPPSHRKHLSRRRAPGSLIPTSVHLSRGWDGRRRRTAAALPSPGIECAATSVSSPLRTRTPFSSHLRCMQWRCALDCIAAGKGKEGRRRRRRAIATSARTYSSAIACRSYGLLPTPLQVFFFHYLFPPSNLCCPRRSPVRTQSSRVYTFLFRPSRASVSSPTCWSPFSWLLHHLAVVMSIDDHGKRGQGVSCASFFSGVARRLAPGSFRREGRS</sequence>
<name>A0AAW0CVZ4_9AGAR</name>
<organism evidence="1 2">
    <name type="scientific">Favolaschia claudopus</name>
    <dbReference type="NCBI Taxonomy" id="2862362"/>
    <lineage>
        <taxon>Eukaryota</taxon>
        <taxon>Fungi</taxon>
        <taxon>Dikarya</taxon>
        <taxon>Basidiomycota</taxon>
        <taxon>Agaricomycotina</taxon>
        <taxon>Agaricomycetes</taxon>
        <taxon>Agaricomycetidae</taxon>
        <taxon>Agaricales</taxon>
        <taxon>Marasmiineae</taxon>
        <taxon>Mycenaceae</taxon>
        <taxon>Favolaschia</taxon>
    </lineage>
</organism>
<dbReference type="EMBL" id="JAWWNJ010000013">
    <property type="protein sequence ID" value="KAK7042686.1"/>
    <property type="molecule type" value="Genomic_DNA"/>
</dbReference>
<accession>A0AAW0CVZ4</accession>
<evidence type="ECO:0000313" key="1">
    <source>
        <dbReference type="EMBL" id="KAK7042686.1"/>
    </source>
</evidence>
<evidence type="ECO:0000313" key="2">
    <source>
        <dbReference type="Proteomes" id="UP001362999"/>
    </source>
</evidence>
<proteinExistence type="predicted"/>
<protein>
    <submittedName>
        <fullName evidence="1">Uncharacterized protein</fullName>
    </submittedName>
</protein>
<keyword evidence="2" id="KW-1185">Reference proteome</keyword>
<reference evidence="1 2" key="1">
    <citation type="journal article" date="2024" name="J Genomics">
        <title>Draft genome sequencing and assembly of Favolaschia claudopus CIRM-BRFM 2984 isolated from oak limbs.</title>
        <authorList>
            <person name="Navarro D."/>
            <person name="Drula E."/>
            <person name="Chaduli D."/>
            <person name="Cazenave R."/>
            <person name="Ahrendt S."/>
            <person name="Wang J."/>
            <person name="Lipzen A."/>
            <person name="Daum C."/>
            <person name="Barry K."/>
            <person name="Grigoriev I.V."/>
            <person name="Favel A."/>
            <person name="Rosso M.N."/>
            <person name="Martin F."/>
        </authorList>
    </citation>
    <scope>NUCLEOTIDE SEQUENCE [LARGE SCALE GENOMIC DNA]</scope>
    <source>
        <strain evidence="1 2">CIRM-BRFM 2984</strain>
    </source>
</reference>
<comment type="caution">
    <text evidence="1">The sequence shown here is derived from an EMBL/GenBank/DDBJ whole genome shotgun (WGS) entry which is preliminary data.</text>
</comment>